<accession>A0A084J7T4</accession>
<dbReference type="RefSeq" id="WP_035135406.1">
    <property type="nucleotide sequence ID" value="NZ_JPMD01000049.1"/>
</dbReference>
<dbReference type="SUPFAM" id="SSF51261">
    <property type="entry name" value="Duplicated hybrid motif"/>
    <property type="match status" value="1"/>
</dbReference>
<sequence length="230" mass="25173">MNNKLNKVKQFFKKEGFYVILFVCLCAVATVAAITAGRNNNKNSEEDKVALEQTEKEVVTQPEKPENALQVKEELEPVPTVKNNDTAAVSSQTKVSFKNPVEGTLGRAYSEDPVYWATTKSYKNHLAMDVKAAEGSAVVAVSAGVVKKVDANTEGTYVEIDHQNGLTTIYGNLKEQVLVKAGDKVTAGQEIGAVGKTTNLAYEEYGDYLHFQVLQDGKEVDPAKYVSYKK</sequence>
<dbReference type="InterPro" id="IPR016047">
    <property type="entry name" value="M23ase_b-sheet_dom"/>
</dbReference>
<dbReference type="eggNOG" id="COG0739">
    <property type="taxonomic scope" value="Bacteria"/>
</dbReference>
<protein>
    <submittedName>
        <fullName evidence="3">Membrane-associated protein</fullName>
    </submittedName>
</protein>
<proteinExistence type="predicted"/>
<gene>
    <name evidence="3" type="ORF">IO99_17270</name>
</gene>
<dbReference type="Pfam" id="PF01551">
    <property type="entry name" value="Peptidase_M23"/>
    <property type="match status" value="1"/>
</dbReference>
<name>A0A084J7T4_9CLOT</name>
<organism evidence="3 4">
    <name type="scientific">Clostridium sulfidigenes</name>
    <dbReference type="NCBI Taxonomy" id="318464"/>
    <lineage>
        <taxon>Bacteria</taxon>
        <taxon>Bacillati</taxon>
        <taxon>Bacillota</taxon>
        <taxon>Clostridia</taxon>
        <taxon>Eubacteriales</taxon>
        <taxon>Clostridiaceae</taxon>
        <taxon>Clostridium</taxon>
    </lineage>
</organism>
<dbReference type="Gene3D" id="2.70.70.10">
    <property type="entry name" value="Glucose Permease (Domain IIA)"/>
    <property type="match status" value="1"/>
</dbReference>
<dbReference type="EMBL" id="JPMD01000049">
    <property type="protein sequence ID" value="KEZ85018.1"/>
    <property type="molecule type" value="Genomic_DNA"/>
</dbReference>
<dbReference type="InterPro" id="IPR011055">
    <property type="entry name" value="Dup_hybrid_motif"/>
</dbReference>
<feature type="chain" id="PRO_5039472405" evidence="1">
    <location>
        <begin position="33"/>
        <end position="230"/>
    </location>
</feature>
<feature type="domain" description="M23ase beta-sheet core" evidence="2">
    <location>
        <begin position="124"/>
        <end position="222"/>
    </location>
</feature>
<comment type="caution">
    <text evidence="3">The sequence shown here is derived from an EMBL/GenBank/DDBJ whole genome shotgun (WGS) entry which is preliminary data.</text>
</comment>
<evidence type="ECO:0000313" key="4">
    <source>
        <dbReference type="Proteomes" id="UP000028542"/>
    </source>
</evidence>
<reference evidence="3 4" key="1">
    <citation type="submission" date="2014-07" db="EMBL/GenBank/DDBJ databases">
        <title>Draft genome of Clostridium sulfidigenes 113A isolated from sediments associated with methane hydrate from Krishna Godavari basin.</title>
        <authorList>
            <person name="Honkalas V.S."/>
            <person name="Dabir A.P."/>
            <person name="Arora P."/>
            <person name="Dhakephalkar P.K."/>
        </authorList>
    </citation>
    <scope>NUCLEOTIDE SEQUENCE [LARGE SCALE GENOMIC DNA]</scope>
    <source>
        <strain evidence="3 4">113A</strain>
    </source>
</reference>
<dbReference type="GO" id="GO:0004222">
    <property type="term" value="F:metalloendopeptidase activity"/>
    <property type="evidence" value="ECO:0007669"/>
    <property type="project" value="TreeGrafter"/>
</dbReference>
<evidence type="ECO:0000313" key="3">
    <source>
        <dbReference type="EMBL" id="KEZ85018.1"/>
    </source>
</evidence>
<dbReference type="Proteomes" id="UP000028542">
    <property type="component" value="Unassembled WGS sequence"/>
</dbReference>
<dbReference type="AlphaFoldDB" id="A0A084J7T4"/>
<dbReference type="InterPro" id="IPR050570">
    <property type="entry name" value="Cell_wall_metabolism_enzyme"/>
</dbReference>
<dbReference type="STRING" id="318464.IO99_17270"/>
<evidence type="ECO:0000256" key="1">
    <source>
        <dbReference type="SAM" id="SignalP"/>
    </source>
</evidence>
<keyword evidence="4" id="KW-1185">Reference proteome</keyword>
<dbReference type="CDD" id="cd12797">
    <property type="entry name" value="M23_peptidase"/>
    <property type="match status" value="1"/>
</dbReference>
<evidence type="ECO:0000259" key="2">
    <source>
        <dbReference type="Pfam" id="PF01551"/>
    </source>
</evidence>
<dbReference type="PANTHER" id="PTHR21666:SF270">
    <property type="entry name" value="MUREIN HYDROLASE ACTIVATOR ENVC"/>
    <property type="match status" value="1"/>
</dbReference>
<feature type="signal peptide" evidence="1">
    <location>
        <begin position="1"/>
        <end position="32"/>
    </location>
</feature>
<keyword evidence="1" id="KW-0732">Signal</keyword>
<dbReference type="PANTHER" id="PTHR21666">
    <property type="entry name" value="PEPTIDASE-RELATED"/>
    <property type="match status" value="1"/>
</dbReference>